<comment type="caution">
    <text evidence="1">The sequence shown here is derived from an EMBL/GenBank/DDBJ whole genome shotgun (WGS) entry which is preliminary data.</text>
</comment>
<reference evidence="2" key="1">
    <citation type="submission" date="2014-09" db="EMBL/GenBank/DDBJ databases">
        <authorList>
            <person name="Mudge J."/>
            <person name="Ramaraj T."/>
            <person name="Lindquist I.E."/>
            <person name="Bharti A.K."/>
            <person name="Sundararajan A."/>
            <person name="Cameron C.T."/>
            <person name="Woodward J.E."/>
            <person name="May G.D."/>
            <person name="Brubaker C."/>
            <person name="Broadhvest J."/>
            <person name="Wilkins T.A."/>
        </authorList>
    </citation>
    <scope>NUCLEOTIDE SEQUENCE</scope>
    <source>
        <strain evidence="2">cv. AKA8401</strain>
    </source>
</reference>
<dbReference type="Proteomes" id="UP000032142">
    <property type="component" value="Unassembled WGS sequence"/>
</dbReference>
<accession>A0A0B0MIE9</accession>
<evidence type="ECO:0000313" key="2">
    <source>
        <dbReference type="Proteomes" id="UP000032142"/>
    </source>
</evidence>
<sequence length="69" mass="8238">MTLVSFTRQGNHVRPCQNMTFINYDKAKIPCKTMPRHGNSEFIRQCQEMEMYSKWFNGKFKECTKGKVR</sequence>
<proteinExistence type="predicted"/>
<organism evidence="1 2">
    <name type="scientific">Gossypium arboreum</name>
    <name type="common">Tree cotton</name>
    <name type="synonym">Gossypium nanking</name>
    <dbReference type="NCBI Taxonomy" id="29729"/>
    <lineage>
        <taxon>Eukaryota</taxon>
        <taxon>Viridiplantae</taxon>
        <taxon>Streptophyta</taxon>
        <taxon>Embryophyta</taxon>
        <taxon>Tracheophyta</taxon>
        <taxon>Spermatophyta</taxon>
        <taxon>Magnoliopsida</taxon>
        <taxon>eudicotyledons</taxon>
        <taxon>Gunneridae</taxon>
        <taxon>Pentapetalae</taxon>
        <taxon>rosids</taxon>
        <taxon>malvids</taxon>
        <taxon>Malvales</taxon>
        <taxon>Malvaceae</taxon>
        <taxon>Malvoideae</taxon>
        <taxon>Gossypium</taxon>
    </lineage>
</organism>
<gene>
    <name evidence="1" type="ORF">F383_38835</name>
</gene>
<dbReference type="AlphaFoldDB" id="A0A0B0MIE9"/>
<protein>
    <submittedName>
        <fullName evidence="1">Uncharacterized protein</fullName>
    </submittedName>
</protein>
<dbReference type="EMBL" id="JRRC01115627">
    <property type="protein sequence ID" value="KHG00157.1"/>
    <property type="molecule type" value="Genomic_DNA"/>
</dbReference>
<evidence type="ECO:0000313" key="1">
    <source>
        <dbReference type="EMBL" id="KHG00157.1"/>
    </source>
</evidence>
<name>A0A0B0MIE9_GOSAR</name>
<keyword evidence="2" id="KW-1185">Reference proteome</keyword>